<feature type="region of interest" description="Disordered" evidence="2">
    <location>
        <begin position="32"/>
        <end position="81"/>
    </location>
</feature>
<feature type="compositionally biased region" description="Basic and acidic residues" evidence="2">
    <location>
        <begin position="59"/>
        <end position="70"/>
    </location>
</feature>
<dbReference type="InterPro" id="IPR005516">
    <property type="entry name" value="Remorin_C"/>
</dbReference>
<evidence type="ECO:0000256" key="2">
    <source>
        <dbReference type="SAM" id="MobiDB-lite"/>
    </source>
</evidence>
<dbReference type="Pfam" id="PF03763">
    <property type="entry name" value="Remorin_C"/>
    <property type="match status" value="1"/>
</dbReference>
<feature type="compositionally biased region" description="Basic and acidic residues" evidence="2">
    <location>
        <begin position="39"/>
        <end position="49"/>
    </location>
</feature>
<feature type="domain" description="Remorin C-terminal" evidence="3">
    <location>
        <begin position="84"/>
        <end position="188"/>
    </location>
</feature>
<dbReference type="PANTHER" id="PTHR31471">
    <property type="entry name" value="OS02G0116800 PROTEIN"/>
    <property type="match status" value="1"/>
</dbReference>
<sequence>MESSSSYSDAREGQSFAGISNDQFSALVTVGSTPSYRNMGEDGYPHEESTNPLAVMPRGTHERDHGDIRSNGEASSAQSVRKEEVECKINAWQNAEISKISNRFKREIAVIKGVEDEQVDRATLWMKKLERKLEERRAKAHEKMQNDMAKAQRKAEERRASAEAKRGTQVAKVLEIANLMKVVGQPPAKRSFF</sequence>
<dbReference type="AlphaFoldDB" id="A0A2Z7CV84"/>
<organism evidence="4 5">
    <name type="scientific">Dorcoceras hygrometricum</name>
    <dbReference type="NCBI Taxonomy" id="472368"/>
    <lineage>
        <taxon>Eukaryota</taxon>
        <taxon>Viridiplantae</taxon>
        <taxon>Streptophyta</taxon>
        <taxon>Embryophyta</taxon>
        <taxon>Tracheophyta</taxon>
        <taxon>Spermatophyta</taxon>
        <taxon>Magnoliopsida</taxon>
        <taxon>eudicotyledons</taxon>
        <taxon>Gunneridae</taxon>
        <taxon>Pentapetalae</taxon>
        <taxon>asterids</taxon>
        <taxon>lamiids</taxon>
        <taxon>Lamiales</taxon>
        <taxon>Gesneriaceae</taxon>
        <taxon>Didymocarpoideae</taxon>
        <taxon>Trichosporeae</taxon>
        <taxon>Loxocarpinae</taxon>
        <taxon>Dorcoceras</taxon>
    </lineage>
</organism>
<protein>
    <submittedName>
        <fullName evidence="4">Remorin-like</fullName>
    </submittedName>
</protein>
<gene>
    <name evidence="4" type="ORF">F511_23251</name>
</gene>
<evidence type="ECO:0000313" key="5">
    <source>
        <dbReference type="Proteomes" id="UP000250235"/>
    </source>
</evidence>
<reference evidence="4 5" key="1">
    <citation type="journal article" date="2015" name="Proc. Natl. Acad. Sci. U.S.A.">
        <title>The resurrection genome of Boea hygrometrica: A blueprint for survival of dehydration.</title>
        <authorList>
            <person name="Xiao L."/>
            <person name="Yang G."/>
            <person name="Zhang L."/>
            <person name="Yang X."/>
            <person name="Zhao S."/>
            <person name="Ji Z."/>
            <person name="Zhou Q."/>
            <person name="Hu M."/>
            <person name="Wang Y."/>
            <person name="Chen M."/>
            <person name="Xu Y."/>
            <person name="Jin H."/>
            <person name="Xiao X."/>
            <person name="Hu G."/>
            <person name="Bao F."/>
            <person name="Hu Y."/>
            <person name="Wan P."/>
            <person name="Li L."/>
            <person name="Deng X."/>
            <person name="Kuang T."/>
            <person name="Xiang C."/>
            <person name="Zhu J.K."/>
            <person name="Oliver M.J."/>
            <person name="He Y."/>
        </authorList>
    </citation>
    <scope>NUCLEOTIDE SEQUENCE [LARGE SCALE GENOMIC DNA]</scope>
    <source>
        <strain evidence="5">cv. XS01</strain>
    </source>
</reference>
<accession>A0A2Z7CV84</accession>
<name>A0A2Z7CV84_9LAMI</name>
<evidence type="ECO:0000256" key="1">
    <source>
        <dbReference type="ARBA" id="ARBA00005711"/>
    </source>
</evidence>
<dbReference type="EMBL" id="KQ992512">
    <property type="protein sequence ID" value="KZV50265.1"/>
    <property type="molecule type" value="Genomic_DNA"/>
</dbReference>
<feature type="region of interest" description="Disordered" evidence="2">
    <location>
        <begin position="136"/>
        <end position="166"/>
    </location>
</feature>
<feature type="compositionally biased region" description="Basic and acidic residues" evidence="2">
    <location>
        <begin position="136"/>
        <end position="145"/>
    </location>
</feature>
<evidence type="ECO:0000313" key="4">
    <source>
        <dbReference type="EMBL" id="KZV50265.1"/>
    </source>
</evidence>
<proteinExistence type="inferred from homology"/>
<dbReference type="Proteomes" id="UP000250235">
    <property type="component" value="Unassembled WGS sequence"/>
</dbReference>
<evidence type="ECO:0000259" key="3">
    <source>
        <dbReference type="Pfam" id="PF03763"/>
    </source>
</evidence>
<feature type="compositionally biased region" description="Basic and acidic residues" evidence="2">
    <location>
        <begin position="153"/>
        <end position="166"/>
    </location>
</feature>
<dbReference type="PANTHER" id="PTHR31471:SF87">
    <property type="entry name" value="REMORIN 4.2"/>
    <property type="match status" value="1"/>
</dbReference>
<comment type="similarity">
    <text evidence="1">Belongs to the remorin family.</text>
</comment>
<dbReference type="OrthoDB" id="1939615at2759"/>
<keyword evidence="5" id="KW-1185">Reference proteome</keyword>